<keyword evidence="1" id="KW-0472">Membrane</keyword>
<dbReference type="RefSeq" id="WP_378018525.1">
    <property type="nucleotide sequence ID" value="NZ_JBHSKT010000012.1"/>
</dbReference>
<evidence type="ECO:0000313" key="2">
    <source>
        <dbReference type="EMBL" id="MFC5272168.1"/>
    </source>
</evidence>
<organism evidence="2 3">
    <name type="scientific">Adhaeribacter terreus</name>
    <dbReference type="NCBI Taxonomy" id="529703"/>
    <lineage>
        <taxon>Bacteria</taxon>
        <taxon>Pseudomonadati</taxon>
        <taxon>Bacteroidota</taxon>
        <taxon>Cytophagia</taxon>
        <taxon>Cytophagales</taxon>
        <taxon>Hymenobacteraceae</taxon>
        <taxon>Adhaeribacter</taxon>
    </lineage>
</organism>
<keyword evidence="1" id="KW-1133">Transmembrane helix</keyword>
<comment type="caution">
    <text evidence="2">The sequence shown here is derived from an EMBL/GenBank/DDBJ whole genome shotgun (WGS) entry which is preliminary data.</text>
</comment>
<gene>
    <name evidence="2" type="ORF">ACFPIB_16255</name>
</gene>
<name>A0ABW0ECP6_9BACT</name>
<evidence type="ECO:0000313" key="3">
    <source>
        <dbReference type="Proteomes" id="UP001596161"/>
    </source>
</evidence>
<feature type="transmembrane region" description="Helical" evidence="1">
    <location>
        <begin position="357"/>
        <end position="377"/>
    </location>
</feature>
<accession>A0ABW0ECP6</accession>
<dbReference type="Pfam" id="PF18940">
    <property type="entry name" value="DUF5687"/>
    <property type="match status" value="1"/>
</dbReference>
<feature type="transmembrane region" description="Helical" evidence="1">
    <location>
        <begin position="111"/>
        <end position="129"/>
    </location>
</feature>
<feature type="transmembrane region" description="Helical" evidence="1">
    <location>
        <begin position="68"/>
        <end position="90"/>
    </location>
</feature>
<feature type="transmembrane region" description="Helical" evidence="1">
    <location>
        <begin position="166"/>
        <end position="186"/>
    </location>
</feature>
<dbReference type="InterPro" id="IPR043742">
    <property type="entry name" value="DUF5687"/>
</dbReference>
<feature type="transmembrane region" description="Helical" evidence="1">
    <location>
        <begin position="389"/>
        <end position="408"/>
    </location>
</feature>
<sequence length="495" mass="56201">MLTWIFTHQWKEATRSAAWQNNLVMNIIIGIMTVFMMLNVGVLGFFLHKILEAVVPDQHVLLTFHKAIIYYLGIDLVMRFFIQQVPVLAVQPYLHLPVKKSKLVHFILNKSVLSFFNGLPLLLALPFAFRIILPAYGLLPLLAWVAGFLSLVLCNNFLNIYLKRQLTLKPVVFLLLAIALIGLAVLENQGIFRLSLLTGNSFAALLAQPAFGVLLLLLPAAMYALNYQLLRRNMYISEPESAEAKVTSVHEFAFLKKLGAAGNLLALEMKLIWRNKRPRSLFLMSFMMVAYGVLLIIMKESREDNVPNSIIFIFGSVLATGAFMIYYGQFLHSWDANYFDMLMARNISAYEYYRSKFLLFIGASSLSMILLLFYGFIDWHFLPIFFALYLYNIGVNAYLIFLIAIYGPKKIDLSKNSAFNWEGTGGTQFLISLPLMFGPVLVYLPFYMFEHTNFGLLALGGLGIIGLAFHKPILKKLAKRLNARKYKMAAAFRVA</sequence>
<feature type="transmembrane region" description="Helical" evidence="1">
    <location>
        <begin position="206"/>
        <end position="225"/>
    </location>
</feature>
<evidence type="ECO:0000256" key="1">
    <source>
        <dbReference type="SAM" id="Phobius"/>
    </source>
</evidence>
<protein>
    <submittedName>
        <fullName evidence="2">DUF5687 family protein</fullName>
    </submittedName>
</protein>
<keyword evidence="1" id="KW-0812">Transmembrane</keyword>
<feature type="transmembrane region" description="Helical" evidence="1">
    <location>
        <begin position="310"/>
        <end position="328"/>
    </location>
</feature>
<reference evidence="3" key="1">
    <citation type="journal article" date="2019" name="Int. J. Syst. Evol. Microbiol.">
        <title>The Global Catalogue of Microorganisms (GCM) 10K type strain sequencing project: providing services to taxonomists for standard genome sequencing and annotation.</title>
        <authorList>
            <consortium name="The Broad Institute Genomics Platform"/>
            <consortium name="The Broad Institute Genome Sequencing Center for Infectious Disease"/>
            <person name="Wu L."/>
            <person name="Ma J."/>
        </authorList>
    </citation>
    <scope>NUCLEOTIDE SEQUENCE [LARGE SCALE GENOMIC DNA]</scope>
    <source>
        <strain evidence="3">KACC 12602</strain>
    </source>
</reference>
<feature type="transmembrane region" description="Helical" evidence="1">
    <location>
        <begin position="454"/>
        <end position="474"/>
    </location>
</feature>
<dbReference type="EMBL" id="JBHSKT010000012">
    <property type="protein sequence ID" value="MFC5272168.1"/>
    <property type="molecule type" value="Genomic_DNA"/>
</dbReference>
<keyword evidence="3" id="KW-1185">Reference proteome</keyword>
<feature type="transmembrane region" description="Helical" evidence="1">
    <location>
        <begin position="23"/>
        <end position="48"/>
    </location>
</feature>
<feature type="transmembrane region" description="Helical" evidence="1">
    <location>
        <begin position="429"/>
        <end position="448"/>
    </location>
</feature>
<feature type="transmembrane region" description="Helical" evidence="1">
    <location>
        <begin position="280"/>
        <end position="298"/>
    </location>
</feature>
<proteinExistence type="predicted"/>
<feature type="transmembrane region" description="Helical" evidence="1">
    <location>
        <begin position="135"/>
        <end position="154"/>
    </location>
</feature>
<dbReference type="Proteomes" id="UP001596161">
    <property type="component" value="Unassembled WGS sequence"/>
</dbReference>